<comment type="caution">
    <text evidence="1">The sequence shown here is derived from an EMBL/GenBank/DDBJ whole genome shotgun (WGS) entry which is preliminary data.</text>
</comment>
<name>A0A9D1M4N2_9PROT</name>
<proteinExistence type="predicted"/>
<organism evidence="1 2">
    <name type="scientific">Candidatus Scatocola faecipullorum</name>
    <dbReference type="NCBI Taxonomy" id="2840917"/>
    <lineage>
        <taxon>Bacteria</taxon>
        <taxon>Pseudomonadati</taxon>
        <taxon>Pseudomonadota</taxon>
        <taxon>Alphaproteobacteria</taxon>
        <taxon>Rhodospirillales</taxon>
        <taxon>Rhodospirillaceae</taxon>
        <taxon>Rhodospirillaceae incertae sedis</taxon>
        <taxon>Candidatus Scatocola</taxon>
    </lineage>
</organism>
<dbReference type="EMBL" id="DVNC01000037">
    <property type="protein sequence ID" value="HIU53580.1"/>
    <property type="molecule type" value="Genomic_DNA"/>
</dbReference>
<sequence>MTSSLADLQAILRWHFASFVEKCFQEVSNSEFKSNWHIDYICQELEDMMSGKNLRLIINIPPRNLKSIICSVALPAFILGHDPKANIICVSYNDELAETLAGQCRAVMSSSWYRDLFSRAALSVDKTAVNDFQTTAGGGRYATSVGGTLTGRGADWIIIDDPIKPTDALSDVQRKKVNDWYGNTLYSRLNDKRTGKILLIMQRLHLDDLCGHILNRSPDIRHIKIPAIATEDEIWKIKTPLGGYKTIIRQKGEALHPEREDLEILQDIKLNSGEYHFCAQYQQMPISPQGNLVKKEWLKYYSEIANPMKELIISWDTASKCGDNNAYSACVIIGIDYNNKWQMLDCFRGRFAFPELLQKAVLSFEQTKSKYNLPVKLLIEDKSSGTQLIQSLQCRRDIDVVSIQPSKDKEVRFGAASVHIQNGNCSFPTVYGNNFEIFFDELLTFPQCAFKDLCDAFSQAVLYLSEHTEAPYISHYAATGLSIRDGYYVGRNTSRPHPMRNPKLGRAYRR</sequence>
<reference evidence="1" key="2">
    <citation type="journal article" date="2021" name="PeerJ">
        <title>Extensive microbial diversity within the chicken gut microbiome revealed by metagenomics and culture.</title>
        <authorList>
            <person name="Gilroy R."/>
            <person name="Ravi A."/>
            <person name="Getino M."/>
            <person name="Pursley I."/>
            <person name="Horton D.L."/>
            <person name="Alikhan N.F."/>
            <person name="Baker D."/>
            <person name="Gharbi K."/>
            <person name="Hall N."/>
            <person name="Watson M."/>
            <person name="Adriaenssens E.M."/>
            <person name="Foster-Nyarko E."/>
            <person name="Jarju S."/>
            <person name="Secka A."/>
            <person name="Antonio M."/>
            <person name="Oren A."/>
            <person name="Chaudhuri R.R."/>
            <person name="La Ragione R."/>
            <person name="Hildebrand F."/>
            <person name="Pallen M.J."/>
        </authorList>
    </citation>
    <scope>NUCLEOTIDE SEQUENCE</scope>
    <source>
        <strain evidence="1">ChiW3-316</strain>
    </source>
</reference>
<accession>A0A9D1M4N2</accession>
<dbReference type="InterPro" id="IPR006517">
    <property type="entry name" value="Phage_terminase_lsu-like_C"/>
</dbReference>
<gene>
    <name evidence="1" type="primary">terL</name>
    <name evidence="1" type="ORF">IAD20_05815</name>
</gene>
<dbReference type="NCBIfam" id="TIGR01630">
    <property type="entry name" value="psiM2_ORF9"/>
    <property type="match status" value="1"/>
</dbReference>
<reference evidence="1" key="1">
    <citation type="submission" date="2020-10" db="EMBL/GenBank/DDBJ databases">
        <authorList>
            <person name="Gilroy R."/>
        </authorList>
    </citation>
    <scope>NUCLEOTIDE SEQUENCE</scope>
    <source>
        <strain evidence="1">ChiW3-316</strain>
    </source>
</reference>
<dbReference type="Proteomes" id="UP000824107">
    <property type="component" value="Unassembled WGS sequence"/>
</dbReference>
<evidence type="ECO:0000313" key="2">
    <source>
        <dbReference type="Proteomes" id="UP000824107"/>
    </source>
</evidence>
<protein>
    <submittedName>
        <fullName evidence="1">Phage terminase large subunit</fullName>
    </submittedName>
</protein>
<evidence type="ECO:0000313" key="1">
    <source>
        <dbReference type="EMBL" id="HIU53580.1"/>
    </source>
</evidence>
<dbReference type="AlphaFoldDB" id="A0A9D1M4N2"/>